<reference evidence="1 2" key="1">
    <citation type="submission" date="2014-04" db="EMBL/GenBank/DDBJ databases">
        <title>Evolutionary Origins and Diversification of the Mycorrhizal Mutualists.</title>
        <authorList>
            <consortium name="DOE Joint Genome Institute"/>
            <consortium name="Mycorrhizal Genomics Consortium"/>
            <person name="Kohler A."/>
            <person name="Kuo A."/>
            <person name="Nagy L.G."/>
            <person name="Floudas D."/>
            <person name="Copeland A."/>
            <person name="Barry K.W."/>
            <person name="Cichocki N."/>
            <person name="Veneault-Fourrey C."/>
            <person name="LaButti K."/>
            <person name="Lindquist E.A."/>
            <person name="Lipzen A."/>
            <person name="Lundell T."/>
            <person name="Morin E."/>
            <person name="Murat C."/>
            <person name="Riley R."/>
            <person name="Ohm R."/>
            <person name="Sun H."/>
            <person name="Tunlid A."/>
            <person name="Henrissat B."/>
            <person name="Grigoriev I.V."/>
            <person name="Hibbett D.S."/>
            <person name="Martin F."/>
        </authorList>
    </citation>
    <scope>NUCLEOTIDE SEQUENCE [LARGE SCALE GENOMIC DNA]</scope>
    <source>
        <strain evidence="1 2">FD-317 M1</strain>
    </source>
</reference>
<keyword evidence="2" id="KW-1185">Reference proteome</keyword>
<proteinExistence type="predicted"/>
<dbReference type="AlphaFoldDB" id="A0A0D0CN80"/>
<evidence type="ECO:0000313" key="2">
    <source>
        <dbReference type="Proteomes" id="UP000053593"/>
    </source>
</evidence>
<sequence>MAFALDFNSSLITWLCPTLTVIPTSKSSKVATGTGNQPAFNPGHGAMQVETLCAQGPAPVSWTVEDSGNYSYHDVAASHSSVSPRRTELVYPEPSEDPVHTYISNNVVVMSGKNNDLLGLSSMAEPDEDDGQGPWTAVQLCRSKSLGNIRNMERNLFKVPAVLIKEQQATVKAAEKGLTPSQKELIHCRDEKVRSQNWVHNCSASREAGPSNYLAKGKFTDHNNEISDQELNIKAQKAALK</sequence>
<gene>
    <name evidence="1" type="ORF">GYMLUDRAFT_61780</name>
</gene>
<accession>A0A0D0CN80</accession>
<name>A0A0D0CN80_9AGAR</name>
<dbReference type="HOGENOM" id="CLU_1151902_0_0_1"/>
<dbReference type="OrthoDB" id="3070525at2759"/>
<protein>
    <submittedName>
        <fullName evidence="1">Uncharacterized protein</fullName>
    </submittedName>
</protein>
<dbReference type="Proteomes" id="UP000053593">
    <property type="component" value="Unassembled WGS sequence"/>
</dbReference>
<evidence type="ECO:0000313" key="1">
    <source>
        <dbReference type="EMBL" id="KIK56713.1"/>
    </source>
</evidence>
<dbReference type="EMBL" id="KN834795">
    <property type="protein sequence ID" value="KIK56713.1"/>
    <property type="molecule type" value="Genomic_DNA"/>
</dbReference>
<organism evidence="1 2">
    <name type="scientific">Collybiopsis luxurians FD-317 M1</name>
    <dbReference type="NCBI Taxonomy" id="944289"/>
    <lineage>
        <taxon>Eukaryota</taxon>
        <taxon>Fungi</taxon>
        <taxon>Dikarya</taxon>
        <taxon>Basidiomycota</taxon>
        <taxon>Agaricomycotina</taxon>
        <taxon>Agaricomycetes</taxon>
        <taxon>Agaricomycetidae</taxon>
        <taxon>Agaricales</taxon>
        <taxon>Marasmiineae</taxon>
        <taxon>Omphalotaceae</taxon>
        <taxon>Collybiopsis</taxon>
        <taxon>Collybiopsis luxurians</taxon>
    </lineage>
</organism>